<dbReference type="NCBIfam" id="TIGR02436">
    <property type="entry name" value="four helix bundle protein"/>
    <property type="match status" value="1"/>
</dbReference>
<dbReference type="RefSeq" id="WP_090653402.1">
    <property type="nucleotide sequence ID" value="NZ_FOXQ01000001.1"/>
</dbReference>
<dbReference type="EMBL" id="FOXQ01000001">
    <property type="protein sequence ID" value="SFP52744.1"/>
    <property type="molecule type" value="Genomic_DNA"/>
</dbReference>
<dbReference type="OrthoDB" id="9811959at2"/>
<organism evidence="1 2">
    <name type="scientific">Parafilimonas terrae</name>
    <dbReference type="NCBI Taxonomy" id="1465490"/>
    <lineage>
        <taxon>Bacteria</taxon>
        <taxon>Pseudomonadati</taxon>
        <taxon>Bacteroidota</taxon>
        <taxon>Chitinophagia</taxon>
        <taxon>Chitinophagales</taxon>
        <taxon>Chitinophagaceae</taxon>
        <taxon>Parafilimonas</taxon>
    </lineage>
</organism>
<dbReference type="Proteomes" id="UP000199031">
    <property type="component" value="Unassembled WGS sequence"/>
</dbReference>
<dbReference type="PANTHER" id="PTHR38471:SF2">
    <property type="entry name" value="FOUR HELIX BUNDLE PROTEIN"/>
    <property type="match status" value="1"/>
</dbReference>
<sequence length="122" mass="13872">MGFKFEKLKIWQLALGLSGEISDMVKSFPKDELFILTSQIKRAADSVVLNIAEGSTLQSKVEFKRFLVIANRSALEVVACLYLSIQRKYINESIFDDKYQKYEKLVAMIQALIRSLGESDNS</sequence>
<evidence type="ECO:0000313" key="2">
    <source>
        <dbReference type="Proteomes" id="UP000199031"/>
    </source>
</evidence>
<dbReference type="InterPro" id="IPR012657">
    <property type="entry name" value="23S_rRNA-intervening_sequence"/>
</dbReference>
<protein>
    <submittedName>
        <fullName evidence="1">Four helix bundle protein</fullName>
    </submittedName>
</protein>
<accession>A0A1I5R2G7</accession>
<dbReference type="AlphaFoldDB" id="A0A1I5R2G7"/>
<evidence type="ECO:0000313" key="1">
    <source>
        <dbReference type="EMBL" id="SFP52744.1"/>
    </source>
</evidence>
<name>A0A1I5R2G7_9BACT</name>
<dbReference type="CDD" id="cd16377">
    <property type="entry name" value="23S_rRNA_IVP_like"/>
    <property type="match status" value="1"/>
</dbReference>
<reference evidence="1 2" key="1">
    <citation type="submission" date="2016-10" db="EMBL/GenBank/DDBJ databases">
        <authorList>
            <person name="de Groot N.N."/>
        </authorList>
    </citation>
    <scope>NUCLEOTIDE SEQUENCE [LARGE SCALE GENOMIC DNA]</scope>
    <source>
        <strain evidence="1 2">DSM 28286</strain>
    </source>
</reference>
<dbReference type="Gene3D" id="1.20.1440.60">
    <property type="entry name" value="23S rRNA-intervening sequence"/>
    <property type="match status" value="1"/>
</dbReference>
<keyword evidence="2" id="KW-1185">Reference proteome</keyword>
<gene>
    <name evidence="1" type="ORF">SAMN05444277_10138</name>
</gene>
<dbReference type="SUPFAM" id="SSF158446">
    <property type="entry name" value="IVS-encoded protein-like"/>
    <property type="match status" value="1"/>
</dbReference>
<dbReference type="STRING" id="1465490.SAMN05444277_10138"/>
<dbReference type="Pfam" id="PF05635">
    <property type="entry name" value="23S_rRNA_IVP"/>
    <property type="match status" value="1"/>
</dbReference>
<dbReference type="InterPro" id="IPR036583">
    <property type="entry name" value="23S_rRNA_IVS_sf"/>
</dbReference>
<proteinExistence type="predicted"/>
<dbReference type="PANTHER" id="PTHR38471">
    <property type="entry name" value="FOUR HELIX BUNDLE PROTEIN"/>
    <property type="match status" value="1"/>
</dbReference>